<sequence length="69" mass="7527">MIASLALRDRPKGARTPYHRTTPRIPKSNNLSPHSQLTIASFPKNQASLGIKILGSLDNEGVFTLDLVT</sequence>
<dbReference type="RefSeq" id="WP_169265028.1">
    <property type="nucleotide sequence ID" value="NZ_CAWOXK010000001.1"/>
</dbReference>
<protein>
    <submittedName>
        <fullName evidence="2">Uncharacterized protein</fullName>
    </submittedName>
</protein>
<dbReference type="Proteomes" id="UP000503129">
    <property type="component" value="Chromosome"/>
</dbReference>
<dbReference type="EMBL" id="CP030118">
    <property type="protein sequence ID" value="QDL07339.1"/>
    <property type="molecule type" value="Genomic_DNA"/>
</dbReference>
<evidence type="ECO:0000256" key="1">
    <source>
        <dbReference type="SAM" id="MobiDB-lite"/>
    </source>
</evidence>
<proteinExistence type="predicted"/>
<keyword evidence="3" id="KW-1185">Reference proteome</keyword>
<name>A0A856MBA3_9CYAN</name>
<accession>A0A856MBA3</accession>
<dbReference type="AlphaFoldDB" id="A0A856MBA3"/>
<dbReference type="KEGG" id="bsen:DP114_04955"/>
<gene>
    <name evidence="2" type="ORF">DP114_04955</name>
</gene>
<reference evidence="2 3" key="1">
    <citation type="submission" date="2018-06" db="EMBL/GenBank/DDBJ databases">
        <title>Comparative genomics of Brasilonema spp. strains.</title>
        <authorList>
            <person name="Alvarenga D.O."/>
            <person name="Fiore M.F."/>
            <person name="Varani A.M."/>
        </authorList>
    </citation>
    <scope>NUCLEOTIDE SEQUENCE [LARGE SCALE GENOMIC DNA]</scope>
    <source>
        <strain evidence="2 3">CENA114</strain>
    </source>
</reference>
<evidence type="ECO:0000313" key="2">
    <source>
        <dbReference type="EMBL" id="QDL07339.1"/>
    </source>
</evidence>
<feature type="region of interest" description="Disordered" evidence="1">
    <location>
        <begin position="1"/>
        <end position="35"/>
    </location>
</feature>
<evidence type="ECO:0000313" key="3">
    <source>
        <dbReference type="Proteomes" id="UP000503129"/>
    </source>
</evidence>
<organism evidence="2 3">
    <name type="scientific">Brasilonema sennae CENA114</name>
    <dbReference type="NCBI Taxonomy" id="415709"/>
    <lineage>
        <taxon>Bacteria</taxon>
        <taxon>Bacillati</taxon>
        <taxon>Cyanobacteriota</taxon>
        <taxon>Cyanophyceae</taxon>
        <taxon>Nostocales</taxon>
        <taxon>Scytonemataceae</taxon>
        <taxon>Brasilonema</taxon>
        <taxon>Bromeliae group (in: Brasilonema)</taxon>
    </lineage>
</organism>